<comment type="domain">
    <text evidence="7">The Q motif is unique to and characteristic of the DEAD box family of RNA helicases and controls ATP binding and hydrolysis.</text>
</comment>
<feature type="domain" description="Helicase C-terminal" evidence="10">
    <location>
        <begin position="241"/>
        <end position="405"/>
    </location>
</feature>
<comment type="catalytic activity">
    <reaction evidence="7">
        <text>ATP + H2O = ADP + phosphate + H(+)</text>
        <dbReference type="Rhea" id="RHEA:13065"/>
        <dbReference type="ChEBI" id="CHEBI:15377"/>
        <dbReference type="ChEBI" id="CHEBI:15378"/>
        <dbReference type="ChEBI" id="CHEBI:30616"/>
        <dbReference type="ChEBI" id="CHEBI:43474"/>
        <dbReference type="ChEBI" id="CHEBI:456216"/>
        <dbReference type="EC" id="3.6.4.13"/>
    </reaction>
</comment>
<dbReference type="PROSITE" id="PS51194">
    <property type="entry name" value="HELICASE_CTER"/>
    <property type="match status" value="1"/>
</dbReference>
<dbReference type="SMART" id="SM00490">
    <property type="entry name" value="HELICc"/>
    <property type="match status" value="1"/>
</dbReference>
<feature type="region of interest" description="Disordered" evidence="8">
    <location>
        <begin position="502"/>
        <end position="546"/>
    </location>
</feature>
<sequence>MCSTNSKRKPWSSFNLSQPTLSVINDYFKFSFLTHIQESVIPLMLAKKDVLAEAATGSGKTLAFIVPIIEMLLKRKEPPKKNEILAIILSPTRELAAQIEEVFTAFQPLLKGISYSLLIGGRPVSRDIAKLKDYGTNIIIGTPGRICEILSYKDQDLSIQKNVKELEILVLDEADRLLDANFESKMNIILSYLPKQRQTSLFSATQTKEVEALARAGLRQPVRVSVVEKSMDDTCLKTPSTLENYYLVCQPDLKFEYLVSFLMKHKNDKILVFLSTCAGTEYFSLMLERLIRGTNILCLHGKKKDKRFKIFDNFRKLNKGVLVSTDVMARGVDIPAVDWVVQFDVPVSASAFVHRCGRTARQGHQGSALVILMPNEEEYIDFLKFNQSVILDKFQEVLEPKKCLESLRKAQTMDRKIMDLANKAFVSFVRAYSKHECGVLLRVKDLNFGKLAMAYGLLRMPKMPELKGKVVADFSRADVDIKNISYKDKAAEKNRQSNIKAYLETGKWPAKQNEKKEPSEEVEEEEEDTPVNNNGKKKRKGLTDDEEFRRDALLMKKLKQGKITKAEFDRLFDGED</sequence>
<feature type="compositionally biased region" description="Acidic residues" evidence="8">
    <location>
        <begin position="520"/>
        <end position="529"/>
    </location>
</feature>
<name>A0AA88HTM9_ARTSF</name>
<dbReference type="GO" id="GO:0003724">
    <property type="term" value="F:RNA helicase activity"/>
    <property type="evidence" value="ECO:0007669"/>
    <property type="project" value="UniProtKB-EC"/>
</dbReference>
<dbReference type="EMBL" id="JAVRJZ010000012">
    <property type="protein sequence ID" value="KAK2715550.1"/>
    <property type="molecule type" value="Genomic_DNA"/>
</dbReference>
<dbReference type="InterPro" id="IPR027417">
    <property type="entry name" value="P-loop_NTPase"/>
</dbReference>
<evidence type="ECO:0000256" key="2">
    <source>
        <dbReference type="ARBA" id="ARBA00022801"/>
    </source>
</evidence>
<keyword evidence="5 7" id="KW-0694">RNA-binding</keyword>
<dbReference type="Gene3D" id="3.40.50.300">
    <property type="entry name" value="P-loop containing nucleotide triphosphate hydrolases"/>
    <property type="match status" value="2"/>
</dbReference>
<keyword evidence="3 6" id="KW-0347">Helicase</keyword>
<dbReference type="InterPro" id="IPR014001">
    <property type="entry name" value="Helicase_ATP-bd"/>
</dbReference>
<evidence type="ECO:0000259" key="10">
    <source>
        <dbReference type="PROSITE" id="PS51194"/>
    </source>
</evidence>
<dbReference type="SMART" id="SM01178">
    <property type="entry name" value="DUF4217"/>
    <property type="match status" value="1"/>
</dbReference>
<dbReference type="InterPro" id="IPR025313">
    <property type="entry name" value="SPB4-like_CTE"/>
</dbReference>
<feature type="domain" description="Helicase ATP-binding" evidence="9">
    <location>
        <begin position="41"/>
        <end position="224"/>
    </location>
</feature>
<dbReference type="InterPro" id="IPR001650">
    <property type="entry name" value="Helicase_C-like"/>
</dbReference>
<evidence type="ECO:0000256" key="6">
    <source>
        <dbReference type="RuleBase" id="RU000492"/>
    </source>
</evidence>
<gene>
    <name evidence="11" type="ORF">QYM36_010213</name>
</gene>
<evidence type="ECO:0000256" key="7">
    <source>
        <dbReference type="RuleBase" id="RU365068"/>
    </source>
</evidence>
<dbReference type="SUPFAM" id="SSF52540">
    <property type="entry name" value="P-loop containing nucleoside triphosphate hydrolases"/>
    <property type="match status" value="1"/>
</dbReference>
<evidence type="ECO:0000313" key="11">
    <source>
        <dbReference type="EMBL" id="KAK2715550.1"/>
    </source>
</evidence>
<dbReference type="CDD" id="cd18787">
    <property type="entry name" value="SF2_C_DEAD"/>
    <property type="match status" value="1"/>
</dbReference>
<dbReference type="GO" id="GO:0003723">
    <property type="term" value="F:RNA binding"/>
    <property type="evidence" value="ECO:0007669"/>
    <property type="project" value="UniProtKB-UniRule"/>
</dbReference>
<dbReference type="PROSITE" id="PS00039">
    <property type="entry name" value="DEAD_ATP_HELICASE"/>
    <property type="match status" value="1"/>
</dbReference>
<comment type="caution">
    <text evidence="11">The sequence shown here is derived from an EMBL/GenBank/DDBJ whole genome shotgun (WGS) entry which is preliminary data.</text>
</comment>
<dbReference type="InterPro" id="IPR000629">
    <property type="entry name" value="RNA-helicase_DEAD-box_CS"/>
</dbReference>
<evidence type="ECO:0000313" key="12">
    <source>
        <dbReference type="Proteomes" id="UP001187531"/>
    </source>
</evidence>
<comment type="function">
    <text evidence="7">RNA helicase.</text>
</comment>
<proteinExistence type="inferred from homology"/>
<dbReference type="AlphaFoldDB" id="A0AA88HTM9"/>
<keyword evidence="12" id="KW-1185">Reference proteome</keyword>
<accession>A0AA88HTM9</accession>
<evidence type="ECO:0000256" key="8">
    <source>
        <dbReference type="SAM" id="MobiDB-lite"/>
    </source>
</evidence>
<dbReference type="InterPro" id="IPR011545">
    <property type="entry name" value="DEAD/DEAH_box_helicase_dom"/>
</dbReference>
<evidence type="ECO:0000256" key="4">
    <source>
        <dbReference type="ARBA" id="ARBA00022840"/>
    </source>
</evidence>
<keyword evidence="2 6" id="KW-0378">Hydrolase</keyword>
<evidence type="ECO:0000256" key="1">
    <source>
        <dbReference type="ARBA" id="ARBA00022741"/>
    </source>
</evidence>
<dbReference type="Proteomes" id="UP001187531">
    <property type="component" value="Unassembled WGS sequence"/>
</dbReference>
<keyword evidence="4 6" id="KW-0067">ATP-binding</keyword>
<dbReference type="EC" id="3.6.4.13" evidence="7"/>
<reference evidence="11" key="1">
    <citation type="submission" date="2023-07" db="EMBL/GenBank/DDBJ databases">
        <title>Chromosome-level genome assembly of Artemia franciscana.</title>
        <authorList>
            <person name="Jo E."/>
        </authorList>
    </citation>
    <scope>NUCLEOTIDE SEQUENCE</scope>
    <source>
        <tissue evidence="11">Whole body</tissue>
    </source>
</reference>
<comment type="similarity">
    <text evidence="6">Belongs to the DEAD box helicase family.</text>
</comment>
<protein>
    <recommendedName>
        <fullName evidence="7">ATP-dependent RNA helicase</fullName>
        <ecNumber evidence="7">3.6.4.13</ecNumber>
    </recommendedName>
</protein>
<keyword evidence="1 6" id="KW-0547">Nucleotide-binding</keyword>
<dbReference type="SMART" id="SM00487">
    <property type="entry name" value="DEXDc"/>
    <property type="match status" value="1"/>
</dbReference>
<dbReference type="GO" id="GO:0005524">
    <property type="term" value="F:ATP binding"/>
    <property type="evidence" value="ECO:0007669"/>
    <property type="project" value="UniProtKB-UniRule"/>
</dbReference>
<evidence type="ECO:0000259" key="9">
    <source>
        <dbReference type="PROSITE" id="PS51192"/>
    </source>
</evidence>
<organism evidence="11 12">
    <name type="scientific">Artemia franciscana</name>
    <name type="common">Brine shrimp</name>
    <name type="synonym">Artemia sanfranciscana</name>
    <dbReference type="NCBI Taxonomy" id="6661"/>
    <lineage>
        <taxon>Eukaryota</taxon>
        <taxon>Metazoa</taxon>
        <taxon>Ecdysozoa</taxon>
        <taxon>Arthropoda</taxon>
        <taxon>Crustacea</taxon>
        <taxon>Branchiopoda</taxon>
        <taxon>Anostraca</taxon>
        <taxon>Artemiidae</taxon>
        <taxon>Artemia</taxon>
    </lineage>
</organism>
<dbReference type="PANTHER" id="PTHR24031">
    <property type="entry name" value="RNA HELICASE"/>
    <property type="match status" value="1"/>
</dbReference>
<dbReference type="CDD" id="cd17960">
    <property type="entry name" value="DEADc_DDX55"/>
    <property type="match status" value="1"/>
</dbReference>
<dbReference type="Pfam" id="PF13959">
    <property type="entry name" value="CTE_SPB4"/>
    <property type="match status" value="1"/>
</dbReference>
<dbReference type="Pfam" id="PF00271">
    <property type="entry name" value="Helicase_C"/>
    <property type="match status" value="1"/>
</dbReference>
<dbReference type="PROSITE" id="PS51192">
    <property type="entry name" value="HELICASE_ATP_BIND_1"/>
    <property type="match status" value="1"/>
</dbReference>
<evidence type="ECO:0000256" key="3">
    <source>
        <dbReference type="ARBA" id="ARBA00022806"/>
    </source>
</evidence>
<dbReference type="Pfam" id="PF00270">
    <property type="entry name" value="DEAD"/>
    <property type="match status" value="1"/>
</dbReference>
<evidence type="ECO:0000256" key="5">
    <source>
        <dbReference type="ARBA" id="ARBA00022884"/>
    </source>
</evidence>
<dbReference type="GO" id="GO:0016787">
    <property type="term" value="F:hydrolase activity"/>
    <property type="evidence" value="ECO:0007669"/>
    <property type="project" value="UniProtKB-KW"/>
</dbReference>